<dbReference type="CDD" id="cd06503">
    <property type="entry name" value="ATP-synt_Fo_b"/>
    <property type="match status" value="1"/>
</dbReference>
<keyword evidence="8 13" id="KW-0472">Membrane</keyword>
<evidence type="ECO:0000256" key="3">
    <source>
        <dbReference type="ARBA" id="ARBA00022547"/>
    </source>
</evidence>
<keyword evidence="9 13" id="KW-0066">ATP synthesis</keyword>
<evidence type="ECO:0000313" key="17">
    <source>
        <dbReference type="Proteomes" id="UP000676194"/>
    </source>
</evidence>
<dbReference type="EMBL" id="CP074694">
    <property type="protein sequence ID" value="QVL34075.1"/>
    <property type="molecule type" value="Genomic_DNA"/>
</dbReference>
<keyword evidence="7 13" id="KW-0406">Ion transport</keyword>
<feature type="transmembrane region" description="Helical" evidence="13">
    <location>
        <begin position="6"/>
        <end position="27"/>
    </location>
</feature>
<dbReference type="PANTHER" id="PTHR33445:SF2">
    <property type="entry name" value="ATP SYNTHASE SUBUNIT B', CHLOROPLASTIC"/>
    <property type="match status" value="1"/>
</dbReference>
<dbReference type="Pfam" id="PF00430">
    <property type="entry name" value="ATP-synt_B"/>
    <property type="match status" value="1"/>
</dbReference>
<dbReference type="GO" id="GO:0046933">
    <property type="term" value="F:proton-transporting ATP synthase activity, rotational mechanism"/>
    <property type="evidence" value="ECO:0007669"/>
    <property type="project" value="UniProtKB-UniRule"/>
</dbReference>
<dbReference type="InterPro" id="IPR050059">
    <property type="entry name" value="ATP_synthase_B_chain"/>
</dbReference>
<organism evidence="16 17">
    <name type="scientific">Telmatocola sphagniphila</name>
    <dbReference type="NCBI Taxonomy" id="1123043"/>
    <lineage>
        <taxon>Bacteria</taxon>
        <taxon>Pseudomonadati</taxon>
        <taxon>Planctomycetota</taxon>
        <taxon>Planctomycetia</taxon>
        <taxon>Gemmatales</taxon>
        <taxon>Gemmataceae</taxon>
    </lineage>
</organism>
<dbReference type="AlphaFoldDB" id="A0A8E6EWK2"/>
<evidence type="ECO:0000256" key="4">
    <source>
        <dbReference type="ARBA" id="ARBA00022692"/>
    </source>
</evidence>
<comment type="subcellular location">
    <subcellularLocation>
        <location evidence="13">Cell membrane</location>
        <topology evidence="13">Single-pass membrane protein</topology>
    </subcellularLocation>
    <subcellularLocation>
        <location evidence="12">Endomembrane system</location>
        <topology evidence="12">Single-pass membrane protein</topology>
    </subcellularLocation>
</comment>
<evidence type="ECO:0000256" key="9">
    <source>
        <dbReference type="ARBA" id="ARBA00023310"/>
    </source>
</evidence>
<proteinExistence type="inferred from homology"/>
<evidence type="ECO:0000256" key="12">
    <source>
        <dbReference type="ARBA" id="ARBA00037847"/>
    </source>
</evidence>
<evidence type="ECO:0000256" key="1">
    <source>
        <dbReference type="ARBA" id="ARBA00005513"/>
    </source>
</evidence>
<protein>
    <recommendedName>
        <fullName evidence="13">ATP synthase subunit b</fullName>
    </recommendedName>
    <alternativeName>
        <fullName evidence="13">ATP synthase F(0) sector subunit b</fullName>
    </alternativeName>
    <alternativeName>
        <fullName evidence="13">ATPase subunit I</fullName>
    </alternativeName>
    <alternativeName>
        <fullName evidence="13">F-type ATPase subunit b</fullName>
        <shortName evidence="13">F-ATPase subunit b</shortName>
    </alternativeName>
</protein>
<evidence type="ECO:0000256" key="8">
    <source>
        <dbReference type="ARBA" id="ARBA00023136"/>
    </source>
</evidence>
<evidence type="ECO:0000256" key="5">
    <source>
        <dbReference type="ARBA" id="ARBA00022781"/>
    </source>
</evidence>
<feature type="region of interest" description="Disordered" evidence="15">
    <location>
        <begin position="248"/>
        <end position="280"/>
    </location>
</feature>
<dbReference type="Proteomes" id="UP000676194">
    <property type="component" value="Chromosome"/>
</dbReference>
<evidence type="ECO:0000256" key="2">
    <source>
        <dbReference type="ARBA" id="ARBA00022448"/>
    </source>
</evidence>
<reference evidence="16" key="1">
    <citation type="submission" date="2021-05" db="EMBL/GenBank/DDBJ databases">
        <title>Complete genome sequence of the cellulolytic planctomycete Telmatocola sphagniphila SP2T and characterization of the first cellulase from planctomycetes.</title>
        <authorList>
            <person name="Rakitin A.L."/>
            <person name="Beletsky A.V."/>
            <person name="Naumoff D.G."/>
            <person name="Kulichevskaya I.S."/>
            <person name="Mardanov A.V."/>
            <person name="Ravin N.V."/>
            <person name="Dedysh S.N."/>
        </authorList>
    </citation>
    <scope>NUCLEOTIDE SEQUENCE</scope>
    <source>
        <strain evidence="16">SP2T</strain>
    </source>
</reference>
<dbReference type="HAMAP" id="MF_01398">
    <property type="entry name" value="ATP_synth_b_bprime"/>
    <property type="match status" value="1"/>
</dbReference>
<keyword evidence="13" id="KW-1003">Cell membrane</keyword>
<dbReference type="GO" id="GO:0012505">
    <property type="term" value="C:endomembrane system"/>
    <property type="evidence" value="ECO:0007669"/>
    <property type="project" value="UniProtKB-SubCell"/>
</dbReference>
<evidence type="ECO:0000313" key="16">
    <source>
        <dbReference type="EMBL" id="QVL34075.1"/>
    </source>
</evidence>
<dbReference type="GO" id="GO:0005886">
    <property type="term" value="C:plasma membrane"/>
    <property type="evidence" value="ECO:0007669"/>
    <property type="project" value="UniProtKB-SubCell"/>
</dbReference>
<dbReference type="GO" id="GO:0046961">
    <property type="term" value="F:proton-transporting ATPase activity, rotational mechanism"/>
    <property type="evidence" value="ECO:0007669"/>
    <property type="project" value="TreeGrafter"/>
</dbReference>
<name>A0A8E6EWK2_9BACT</name>
<feature type="coiled-coil region" evidence="14">
    <location>
        <begin position="45"/>
        <end position="127"/>
    </location>
</feature>
<dbReference type="InterPro" id="IPR017707">
    <property type="entry name" value="Alt_ATP_synth_F0_bsu"/>
</dbReference>
<evidence type="ECO:0000256" key="10">
    <source>
        <dbReference type="ARBA" id="ARBA00025198"/>
    </source>
</evidence>
<evidence type="ECO:0000256" key="15">
    <source>
        <dbReference type="SAM" id="MobiDB-lite"/>
    </source>
</evidence>
<dbReference type="KEGG" id="tsph:KIH39_09255"/>
<dbReference type="NCBIfam" id="TIGR03321">
    <property type="entry name" value="alt_F1F0_F0_B"/>
    <property type="match status" value="1"/>
</dbReference>
<evidence type="ECO:0000256" key="11">
    <source>
        <dbReference type="ARBA" id="ARBA00025614"/>
    </source>
</evidence>
<evidence type="ECO:0000256" key="6">
    <source>
        <dbReference type="ARBA" id="ARBA00022989"/>
    </source>
</evidence>
<comment type="subunit">
    <text evidence="13">F-type ATPases have 2 components, F(1) - the catalytic core - and F(0) - the membrane proton channel. F(1) has five subunits: alpha(3), beta(3), gamma(1), delta(1), epsilon(1). F(0) has three main subunits: a(1), b(2) and c(10-14). The alpha and beta chains form an alternating ring which encloses part of the gamma chain. F(1) is attached to F(0) by a central stalk formed by the gamma and epsilon chains, while a peripheral stalk is formed by the delta and b chains.</text>
</comment>
<sequence>MPIDWFTVVAQVINFLILVGLMERFLYKPILHAIDEREKGISNQLAQAAAKKAESQKEHDEFQHKNEAFDQERAGMWQKSTDEVKAERTRLLEKARTEADEWRAKRQEALQSEQRHLNREITQWTQKQVFAIARKTLADLSAEDLEARITAVFVSRLRAISGPTREQFAADLKASSDSVRVRSAFELPPAQRADIQRAINETFSTDVKIQFDTKPDIVSGIELSTKGQKVAWSIADYLAALEKSAGELLPGDSKSERPSRVPPGSKLGNLTAPAALKASS</sequence>
<dbReference type="Pfam" id="PF00213">
    <property type="entry name" value="OSCP"/>
    <property type="match status" value="1"/>
</dbReference>
<keyword evidence="5 13" id="KW-0375">Hydrogen ion transport</keyword>
<keyword evidence="17" id="KW-1185">Reference proteome</keyword>
<evidence type="ECO:0000256" key="13">
    <source>
        <dbReference type="HAMAP-Rule" id="MF_01398"/>
    </source>
</evidence>
<keyword evidence="2 13" id="KW-0813">Transport</keyword>
<comment type="similarity">
    <text evidence="1 13">Belongs to the ATPase B chain family.</text>
</comment>
<dbReference type="PANTHER" id="PTHR33445">
    <property type="entry name" value="ATP SYNTHASE SUBUNIT B', CHLOROPLASTIC"/>
    <property type="match status" value="1"/>
</dbReference>
<dbReference type="InterPro" id="IPR002146">
    <property type="entry name" value="ATP_synth_b/b'su_bac/chlpt"/>
</dbReference>
<keyword evidence="6 13" id="KW-1133">Transmembrane helix</keyword>
<keyword evidence="3 13" id="KW-0138">CF(0)</keyword>
<comment type="function">
    <text evidence="10 13">F(1)F(0) ATP synthase produces ATP from ADP in the presence of a proton or sodium gradient. F-type ATPases consist of two structural domains, F(1) containing the extramembraneous catalytic core and F(0) containing the membrane proton channel, linked together by a central stalk and a peripheral stalk. During catalysis, ATP synthesis in the catalytic domain of F(1) is coupled via a rotary mechanism of the central stalk subunits to proton translocation.</text>
</comment>
<dbReference type="GO" id="GO:0045259">
    <property type="term" value="C:proton-transporting ATP synthase complex"/>
    <property type="evidence" value="ECO:0007669"/>
    <property type="project" value="UniProtKB-KW"/>
</dbReference>
<evidence type="ECO:0000256" key="14">
    <source>
        <dbReference type="SAM" id="Coils"/>
    </source>
</evidence>
<comment type="function">
    <text evidence="11">Component of the F(0) channel, it forms part of the peripheral stalk, linking F(1) to F(0). The b'-subunit is a diverged and duplicated form of b found in plants and photosynthetic bacteria.</text>
</comment>
<keyword evidence="4 13" id="KW-0812">Transmembrane</keyword>
<evidence type="ECO:0000256" key="7">
    <source>
        <dbReference type="ARBA" id="ARBA00023065"/>
    </source>
</evidence>
<keyword evidence="14" id="KW-0175">Coiled coil</keyword>
<dbReference type="InterPro" id="IPR000711">
    <property type="entry name" value="ATPase_OSCP/dsu"/>
</dbReference>
<accession>A0A8E6EWK2</accession>
<gene>
    <name evidence="13" type="primary">atpF</name>
    <name evidence="16" type="ORF">KIH39_09255</name>
</gene>
<dbReference type="RefSeq" id="WP_213499048.1">
    <property type="nucleotide sequence ID" value="NZ_CP074694.1"/>
</dbReference>